<feature type="transmembrane region" description="Helical" evidence="2">
    <location>
        <begin position="116"/>
        <end position="138"/>
    </location>
</feature>
<keyword evidence="2" id="KW-1133">Transmembrane helix</keyword>
<protein>
    <submittedName>
        <fullName evidence="4">Annexin A7-like</fullName>
    </submittedName>
</protein>
<dbReference type="Proteomes" id="UP000694844">
    <property type="component" value="Chromosome 1"/>
</dbReference>
<reference evidence="3" key="1">
    <citation type="submission" date="2024-06" db="UniProtKB">
        <authorList>
            <consortium name="RefSeq"/>
        </authorList>
    </citation>
    <scope>NUCLEOTIDE SEQUENCE [LARGE SCALE GENOMIC DNA]</scope>
</reference>
<sequence>MSNDDPSKYGAPPSYEEAVSANPQTNAPIQGYTPVQGGVPPYPVNSDGTGGMPYSPYTAYPTSYPTSQYPPQSGYPPTVSSTGVYPGQASGCGYGQYGQNRQIPTELDRRRARRKLVFMTLFIFIMLLVIFALIRWFLT</sequence>
<evidence type="ECO:0000256" key="2">
    <source>
        <dbReference type="SAM" id="Phobius"/>
    </source>
</evidence>
<keyword evidence="2" id="KW-0472">Membrane</keyword>
<dbReference type="RefSeq" id="XP_022303054.1">
    <property type="nucleotide sequence ID" value="XM_022447346.1"/>
</dbReference>
<keyword evidence="2" id="KW-0812">Transmembrane</keyword>
<dbReference type="KEGG" id="cvn:111110741"/>
<name>A0A8B8BJN8_CRAVI</name>
<keyword evidence="3" id="KW-1185">Reference proteome</keyword>
<organism evidence="3 4">
    <name type="scientific">Crassostrea virginica</name>
    <name type="common">Eastern oyster</name>
    <dbReference type="NCBI Taxonomy" id="6565"/>
    <lineage>
        <taxon>Eukaryota</taxon>
        <taxon>Metazoa</taxon>
        <taxon>Spiralia</taxon>
        <taxon>Lophotrochozoa</taxon>
        <taxon>Mollusca</taxon>
        <taxon>Bivalvia</taxon>
        <taxon>Autobranchia</taxon>
        <taxon>Pteriomorphia</taxon>
        <taxon>Ostreida</taxon>
        <taxon>Ostreoidea</taxon>
        <taxon>Ostreidae</taxon>
        <taxon>Crassostrea</taxon>
    </lineage>
</organism>
<evidence type="ECO:0000313" key="4">
    <source>
        <dbReference type="RefSeq" id="XP_022303054.1"/>
    </source>
</evidence>
<gene>
    <name evidence="4" type="primary">LOC111110741</name>
</gene>
<proteinExistence type="predicted"/>
<evidence type="ECO:0000313" key="3">
    <source>
        <dbReference type="Proteomes" id="UP000694844"/>
    </source>
</evidence>
<dbReference type="GeneID" id="111110741"/>
<evidence type="ECO:0000256" key="1">
    <source>
        <dbReference type="SAM" id="MobiDB-lite"/>
    </source>
</evidence>
<dbReference type="OrthoDB" id="10538390at2759"/>
<accession>A0A8B8BJN8</accession>
<feature type="region of interest" description="Disordered" evidence="1">
    <location>
        <begin position="1"/>
        <end position="50"/>
    </location>
</feature>
<dbReference type="AlphaFoldDB" id="A0A8B8BJN8"/>
<reference evidence="4" key="2">
    <citation type="submission" date="2025-08" db="UniProtKB">
        <authorList>
            <consortium name="RefSeq"/>
        </authorList>
    </citation>
    <scope>IDENTIFICATION</scope>
    <source>
        <tissue evidence="4">Whole sample</tissue>
    </source>
</reference>